<dbReference type="PROSITE" id="PS00742">
    <property type="entry name" value="PEP_ENZYMES_2"/>
    <property type="match status" value="1"/>
</dbReference>
<dbReference type="InterPro" id="IPR036637">
    <property type="entry name" value="Phosphohistidine_dom_sf"/>
</dbReference>
<dbReference type="PANTHER" id="PTHR46244">
    <property type="entry name" value="PHOSPHOENOLPYRUVATE-PROTEIN PHOSPHOTRANSFERASE"/>
    <property type="match status" value="1"/>
</dbReference>
<evidence type="ECO:0000256" key="17">
    <source>
        <dbReference type="PIRNR" id="PIRNR000732"/>
    </source>
</evidence>
<dbReference type="InterPro" id="IPR006318">
    <property type="entry name" value="PTS_EI-like"/>
</dbReference>
<dbReference type="GO" id="GO:0005737">
    <property type="term" value="C:cytoplasm"/>
    <property type="evidence" value="ECO:0007669"/>
    <property type="project" value="UniProtKB-SubCell"/>
</dbReference>
<dbReference type="Pfam" id="PF02896">
    <property type="entry name" value="PEP-utilizers_C"/>
    <property type="match status" value="1"/>
</dbReference>
<dbReference type="InterPro" id="IPR050499">
    <property type="entry name" value="PEP-utilizing_PTS_enzyme"/>
</dbReference>
<comment type="catalytic activity">
    <reaction evidence="1 17">
        <text>L-histidyl-[protein] + phosphoenolpyruvate = N(pros)-phospho-L-histidyl-[protein] + pyruvate</text>
        <dbReference type="Rhea" id="RHEA:23880"/>
        <dbReference type="Rhea" id="RHEA-COMP:9745"/>
        <dbReference type="Rhea" id="RHEA-COMP:9746"/>
        <dbReference type="ChEBI" id="CHEBI:15361"/>
        <dbReference type="ChEBI" id="CHEBI:29979"/>
        <dbReference type="ChEBI" id="CHEBI:58702"/>
        <dbReference type="ChEBI" id="CHEBI:64837"/>
        <dbReference type="EC" id="2.7.3.9"/>
    </reaction>
</comment>
<feature type="binding site" evidence="19">
    <location>
        <position position="344"/>
    </location>
    <ligand>
        <name>phosphoenolpyruvate</name>
        <dbReference type="ChEBI" id="CHEBI:58702"/>
    </ligand>
</feature>
<evidence type="ECO:0000256" key="16">
    <source>
        <dbReference type="ARBA" id="ARBA00033235"/>
    </source>
</evidence>
<accession>G9WMP1</accession>
<feature type="active site" description="Tele-phosphohistidine intermediate" evidence="18">
    <location>
        <position position="202"/>
    </location>
</feature>
<keyword evidence="9 17" id="KW-0963">Cytoplasm</keyword>
<dbReference type="GO" id="GO:0009401">
    <property type="term" value="P:phosphoenolpyruvate-dependent sugar phosphotransferase system"/>
    <property type="evidence" value="ECO:0007669"/>
    <property type="project" value="UniProtKB-KW"/>
</dbReference>
<dbReference type="PATRIC" id="fig|796943.3.peg.1021"/>
<dbReference type="GO" id="GO:0046872">
    <property type="term" value="F:metal ion binding"/>
    <property type="evidence" value="ECO:0007669"/>
    <property type="project" value="UniProtKB-KW"/>
</dbReference>
<comment type="function">
    <text evidence="3 17">General (non sugar-specific) component of the phosphoenolpyruvate-dependent sugar phosphotransferase system (sugar PTS). This major carbohydrate active-transport system catalyzes the phosphorylation of incoming sugar substrates concomitantly with their translocation across the cell membrane. Enzyme I transfers the phosphoryl group from phosphoenolpyruvate (PEP) to the phosphoryl carrier protein (HPr).</text>
</comment>
<evidence type="ECO:0000256" key="11">
    <source>
        <dbReference type="ARBA" id="ARBA00022679"/>
    </source>
</evidence>
<comment type="cofactor">
    <cofactor evidence="2 17 20">
        <name>Mg(2+)</name>
        <dbReference type="ChEBI" id="CHEBI:18420"/>
    </cofactor>
</comment>
<evidence type="ECO:0000256" key="1">
    <source>
        <dbReference type="ARBA" id="ARBA00000683"/>
    </source>
</evidence>
<dbReference type="Gene3D" id="1.10.274.10">
    <property type="entry name" value="PtsI, HPr-binding domain"/>
    <property type="match status" value="1"/>
</dbReference>
<feature type="binding site" evidence="19">
    <location>
        <position position="308"/>
    </location>
    <ligand>
        <name>phosphoenolpyruvate</name>
        <dbReference type="ChEBI" id="CHEBI:58702"/>
    </ligand>
</feature>
<feature type="binding site" evidence="20">
    <location>
        <position position="467"/>
    </location>
    <ligand>
        <name>Mg(2+)</name>
        <dbReference type="ChEBI" id="CHEBI:18420"/>
    </ligand>
</feature>
<dbReference type="InterPro" id="IPR015813">
    <property type="entry name" value="Pyrv/PenolPyrv_kinase-like_dom"/>
</dbReference>
<dbReference type="GO" id="GO:0008965">
    <property type="term" value="F:phosphoenolpyruvate-protein phosphotransferase activity"/>
    <property type="evidence" value="ECO:0007669"/>
    <property type="project" value="UniProtKB-EC"/>
</dbReference>
<gene>
    <name evidence="24" type="ORF">HMPREF9625_00624</name>
</gene>
<organism evidence="24 25">
    <name type="scientific">Oribacterium parvum ACB1</name>
    <dbReference type="NCBI Taxonomy" id="796943"/>
    <lineage>
        <taxon>Bacteria</taxon>
        <taxon>Bacillati</taxon>
        <taxon>Bacillota</taxon>
        <taxon>Clostridia</taxon>
        <taxon>Lachnospirales</taxon>
        <taxon>Lachnospiraceae</taxon>
        <taxon>Oribacterium</taxon>
    </lineage>
</organism>
<feature type="active site" description="Proton donor" evidence="18">
    <location>
        <position position="514"/>
    </location>
</feature>
<dbReference type="SUPFAM" id="SSF52009">
    <property type="entry name" value="Phosphohistidine domain"/>
    <property type="match status" value="1"/>
</dbReference>
<evidence type="ECO:0000256" key="10">
    <source>
        <dbReference type="ARBA" id="ARBA00022597"/>
    </source>
</evidence>
<evidence type="ECO:0000256" key="9">
    <source>
        <dbReference type="ARBA" id="ARBA00022490"/>
    </source>
</evidence>
<feature type="domain" description="Phosphotransferase system enzyme I N-terminal" evidence="23">
    <location>
        <begin position="9"/>
        <end position="142"/>
    </location>
</feature>
<dbReference type="Gene3D" id="3.50.30.10">
    <property type="entry name" value="Phosphohistidine domain"/>
    <property type="match status" value="1"/>
</dbReference>
<dbReference type="NCBIfam" id="TIGR01417">
    <property type="entry name" value="PTS_I_fam"/>
    <property type="match status" value="1"/>
</dbReference>
<keyword evidence="25" id="KW-1185">Reference proteome</keyword>
<dbReference type="InterPro" id="IPR023151">
    <property type="entry name" value="PEP_util_CS"/>
</dbReference>
<dbReference type="InterPro" id="IPR000121">
    <property type="entry name" value="PEP_util_C"/>
</dbReference>
<evidence type="ECO:0000256" key="13">
    <source>
        <dbReference type="ARBA" id="ARBA00022723"/>
    </source>
</evidence>
<comment type="similarity">
    <text evidence="5 17">Belongs to the PEP-utilizing enzyme family.</text>
</comment>
<evidence type="ECO:0000256" key="6">
    <source>
        <dbReference type="ARBA" id="ARBA00012232"/>
    </source>
</evidence>
<dbReference type="SUPFAM" id="SSF47831">
    <property type="entry name" value="Enzyme I of the PEP:sugar phosphotransferase system HPr-binding (sub)domain"/>
    <property type="match status" value="1"/>
</dbReference>
<dbReference type="AlphaFoldDB" id="G9WMP1"/>
<evidence type="ECO:0000256" key="8">
    <source>
        <dbReference type="ARBA" id="ARBA00022448"/>
    </source>
</evidence>
<dbReference type="EC" id="2.7.3.9" evidence="6 17"/>
<sequence>MCKKMELLHGISVFPGIAIGRIKYRLEEEQETFSAKPEETSKDKLGASGTIFPENEIHILERAIEQAIEKENTFYKRALQETDKDSASIFAFHALILKDVELHKMICREIQKGSSADFAIQSVFSAQLAHFSDSDDMYFRERKRDLEDLRHILLSCLRGIKDDEESTPFILMGEDLSPSDTMRYRKNTFLGFVTREGSLFSHTAILSRSIGIPALVQCQEISPEMEGRLCILDGFSGTAFLDPDKDLLEEYRLKQAKEEEKRKALHDLKNKQCISKDGKIMQVFANIADETGAEVALENGADGIGLFRSEFLYMNRNAAPSEEEQFLLYREVLEKMKEKEVVVRVFDIGADKEVPYLLQEKEKNPALGIRGIRLCLRERALFKAQIRALLRASLYGNLSILLPMISSIEEVLETKKIIEQCKEELMQEGQAYSEKISLGIMVEVPALLFILEDIAKEVDFFSIGSNDLSQYLMAMDRENGTNGEVHLAHHPAVLKAIRKIVEKSHKIGIPIGICGEMAADSSLLPFFLSIGVTKLSVNVPSILPLKGRILESESQKEE</sequence>
<evidence type="ECO:0000256" key="7">
    <source>
        <dbReference type="ARBA" id="ARBA00016544"/>
    </source>
</evidence>
<evidence type="ECO:0000256" key="2">
    <source>
        <dbReference type="ARBA" id="ARBA00001946"/>
    </source>
</evidence>
<keyword evidence="14 17" id="KW-0418">Kinase</keyword>
<evidence type="ECO:0000313" key="24">
    <source>
        <dbReference type="EMBL" id="EHL11794.1"/>
    </source>
</evidence>
<reference evidence="24" key="2">
    <citation type="submission" date="2013-03" db="EMBL/GenBank/DDBJ databases">
        <title>The Genome Sequence of Oribacterium sp. ACB1.</title>
        <authorList>
            <consortium name="The Broad Institute Genomics Platform"/>
            <consortium name="The Broad Institute Genome Sequencing Center for Infectious Disease"/>
            <person name="Earl A."/>
            <person name="Ward D."/>
            <person name="Feldgarden M."/>
            <person name="Gevers D."/>
            <person name="Sizova M."/>
            <person name="Hazen A."/>
            <person name="Epstein S."/>
            <person name="Walker B."/>
            <person name="Young S."/>
            <person name="Zeng Q."/>
            <person name="Gargeya S."/>
            <person name="Fitzgerald M."/>
            <person name="Haas B."/>
            <person name="Abouelleil A."/>
            <person name="Allen A.W."/>
            <person name="Alvarado L."/>
            <person name="Arachchi H.M."/>
            <person name="Berlin A.M."/>
            <person name="Chapman S.B."/>
            <person name="Gainer-Dewar J."/>
            <person name="Goldberg J."/>
            <person name="Griggs A."/>
            <person name="Gujja S."/>
            <person name="Hansen M."/>
            <person name="Howarth C."/>
            <person name="Imamovic A."/>
            <person name="Ireland A."/>
            <person name="Larimer J."/>
            <person name="McCowan C."/>
            <person name="Murphy C."/>
            <person name="Pearson M."/>
            <person name="Poon T.W."/>
            <person name="Priest M."/>
            <person name="Roberts A."/>
            <person name="Saif S."/>
            <person name="Shea T."/>
            <person name="Sisk P."/>
            <person name="Sykes S."/>
            <person name="Wortman J."/>
            <person name="Nusbaum C."/>
            <person name="Birren B."/>
        </authorList>
    </citation>
    <scope>NUCLEOTIDE SEQUENCE [LARGE SCALE GENOMIC DNA]</scope>
    <source>
        <strain evidence="24">ACB1</strain>
    </source>
</reference>
<keyword evidence="15 17" id="KW-0460">Magnesium</keyword>
<evidence type="ECO:0000259" key="23">
    <source>
        <dbReference type="Pfam" id="PF05524"/>
    </source>
</evidence>
<keyword evidence="13 17" id="KW-0479">Metal-binding</keyword>
<feature type="domain" description="PEP-utilising enzyme mobile" evidence="21">
    <location>
        <begin position="169"/>
        <end position="237"/>
    </location>
</feature>
<dbReference type="InterPro" id="IPR024692">
    <property type="entry name" value="PTS_EI"/>
</dbReference>
<dbReference type="PIRSF" id="PIRSF000732">
    <property type="entry name" value="PTS_enzyme_I"/>
    <property type="match status" value="1"/>
</dbReference>
<keyword evidence="8 17" id="KW-0813">Transport</keyword>
<evidence type="ECO:0000259" key="22">
    <source>
        <dbReference type="Pfam" id="PF02896"/>
    </source>
</evidence>
<dbReference type="Pfam" id="PF05524">
    <property type="entry name" value="PEP-utilisers_N"/>
    <property type="match status" value="1"/>
</dbReference>
<evidence type="ECO:0000256" key="14">
    <source>
        <dbReference type="ARBA" id="ARBA00022777"/>
    </source>
</evidence>
<proteinExistence type="inferred from homology"/>
<reference evidence="24" key="1">
    <citation type="submission" date="2011-08" db="EMBL/GenBank/DDBJ databases">
        <authorList>
            <consortium name="The Broad Institute Genome Sequencing Platform"/>
            <person name="Earl A."/>
            <person name="Ward D."/>
            <person name="Feldgarden M."/>
            <person name="Gevers D."/>
            <person name="Sizova M."/>
            <person name="Hazen A."/>
            <person name="Epstein S."/>
            <person name="Young S.K."/>
            <person name="Zeng Q."/>
            <person name="Gargeya S."/>
            <person name="Fitzgerald M."/>
            <person name="Haas B."/>
            <person name="Abouelleil A."/>
            <person name="Alvarado L."/>
            <person name="Arachchi H.M."/>
            <person name="Berlin A."/>
            <person name="Brown A."/>
            <person name="Chapman S.B."/>
            <person name="Chen Z."/>
            <person name="Dunbar C."/>
            <person name="Freedman E."/>
            <person name="Gearin G."/>
            <person name="Gellesch M."/>
            <person name="Goldberg J."/>
            <person name="Griggs A."/>
            <person name="Gujja S."/>
            <person name="Heiman D."/>
            <person name="Howarth C."/>
            <person name="Larson L."/>
            <person name="Lui A."/>
            <person name="MacDonald P.J.P."/>
            <person name="Montmayeur A."/>
            <person name="Murphy C."/>
            <person name="Neiman D."/>
            <person name="Pearson M."/>
            <person name="Priest M."/>
            <person name="Roberts A."/>
            <person name="Saif S."/>
            <person name="Shea T."/>
            <person name="Shenoy N."/>
            <person name="Sisk P."/>
            <person name="Stolte C."/>
            <person name="Sykes S."/>
            <person name="Wortman J."/>
            <person name="Nusbaum C."/>
            <person name="Birren B."/>
        </authorList>
    </citation>
    <scope>NUCLEOTIDE SEQUENCE</scope>
    <source>
        <strain evidence="24">ACB1</strain>
    </source>
</reference>
<comment type="caution">
    <text evidence="24">The sequence shown here is derived from an EMBL/GenBank/DDBJ whole genome shotgun (WGS) entry which is preliminary data.</text>
</comment>
<dbReference type="GO" id="GO:0016301">
    <property type="term" value="F:kinase activity"/>
    <property type="evidence" value="ECO:0007669"/>
    <property type="project" value="UniProtKB-KW"/>
</dbReference>
<evidence type="ECO:0000313" key="25">
    <source>
        <dbReference type="Proteomes" id="UP000018461"/>
    </source>
</evidence>
<dbReference type="SUPFAM" id="SSF51621">
    <property type="entry name" value="Phosphoenolpyruvate/pyruvate domain"/>
    <property type="match status" value="1"/>
</dbReference>
<evidence type="ECO:0000256" key="5">
    <source>
        <dbReference type="ARBA" id="ARBA00007837"/>
    </source>
</evidence>
<dbReference type="HOGENOM" id="CLU_007308_7_0_9"/>
<name>G9WMP1_9FIRM</name>
<dbReference type="InterPro" id="IPR036618">
    <property type="entry name" value="PtsI_HPr-bd_sf"/>
</dbReference>
<evidence type="ECO:0000256" key="12">
    <source>
        <dbReference type="ARBA" id="ARBA00022683"/>
    </source>
</evidence>
<evidence type="ECO:0000256" key="4">
    <source>
        <dbReference type="ARBA" id="ARBA00004496"/>
    </source>
</evidence>
<dbReference type="InterPro" id="IPR008279">
    <property type="entry name" value="PEP-util_enz_mobile_dom"/>
</dbReference>
<dbReference type="Pfam" id="PF00391">
    <property type="entry name" value="PEP-utilizers"/>
    <property type="match status" value="1"/>
</dbReference>
<evidence type="ECO:0000256" key="20">
    <source>
        <dbReference type="PIRSR" id="PIRSR000732-3"/>
    </source>
</evidence>
<evidence type="ECO:0000256" key="15">
    <source>
        <dbReference type="ARBA" id="ARBA00022842"/>
    </source>
</evidence>
<dbReference type="InterPro" id="IPR040442">
    <property type="entry name" value="Pyrv_kinase-like_dom_sf"/>
</dbReference>
<feature type="binding site" evidence="19">
    <location>
        <position position="477"/>
    </location>
    <ligand>
        <name>phosphoenolpyruvate</name>
        <dbReference type="ChEBI" id="CHEBI:58702"/>
    </ligand>
</feature>
<keyword evidence="11 17" id="KW-0808">Transferase</keyword>
<feature type="binding site" evidence="20">
    <location>
        <position position="443"/>
    </location>
    <ligand>
        <name>Mg(2+)</name>
        <dbReference type="ChEBI" id="CHEBI:18420"/>
    </ligand>
</feature>
<evidence type="ECO:0000259" key="21">
    <source>
        <dbReference type="Pfam" id="PF00391"/>
    </source>
</evidence>
<feature type="domain" description="PEP-utilising enzyme C-terminal" evidence="22">
    <location>
        <begin position="265"/>
        <end position="551"/>
    </location>
</feature>
<dbReference type="Proteomes" id="UP000018461">
    <property type="component" value="Unassembled WGS sequence"/>
</dbReference>
<dbReference type="PRINTS" id="PR01736">
    <property type="entry name" value="PHPHTRNFRASE"/>
</dbReference>
<dbReference type="PANTHER" id="PTHR46244:SF3">
    <property type="entry name" value="PHOSPHOENOLPYRUVATE-PROTEIN PHOSPHOTRANSFERASE"/>
    <property type="match status" value="1"/>
</dbReference>
<evidence type="ECO:0000256" key="3">
    <source>
        <dbReference type="ARBA" id="ARBA00002728"/>
    </source>
</evidence>
<dbReference type="EMBL" id="AFZC02000003">
    <property type="protein sequence ID" value="EHL11794.1"/>
    <property type="molecule type" value="Genomic_DNA"/>
</dbReference>
<evidence type="ECO:0000256" key="19">
    <source>
        <dbReference type="PIRSR" id="PIRSR000732-2"/>
    </source>
</evidence>
<protein>
    <recommendedName>
        <fullName evidence="7 17">Phosphoenolpyruvate-protein phosphotransferase</fullName>
        <ecNumber evidence="6 17">2.7.3.9</ecNumber>
    </recommendedName>
    <alternativeName>
        <fullName evidence="16 17">Phosphotransferase system, enzyme I</fullName>
    </alternativeName>
</protein>
<comment type="subcellular location">
    <subcellularLocation>
        <location evidence="4 17">Cytoplasm</location>
    </subcellularLocation>
</comment>
<dbReference type="Gene3D" id="3.20.20.60">
    <property type="entry name" value="Phosphoenolpyruvate-binding domains"/>
    <property type="match status" value="1"/>
</dbReference>
<keyword evidence="12 17" id="KW-0598">Phosphotransferase system</keyword>
<evidence type="ECO:0000256" key="18">
    <source>
        <dbReference type="PIRSR" id="PIRSR000732-1"/>
    </source>
</evidence>
<keyword evidence="10 17" id="KW-0762">Sugar transport</keyword>
<dbReference type="InterPro" id="IPR008731">
    <property type="entry name" value="PTS_EIN"/>
</dbReference>
<dbReference type="STRING" id="796943.HMPREF9625_00624"/>
<feature type="binding site" evidence="19">
    <location>
        <begin position="466"/>
        <end position="467"/>
    </location>
    <ligand>
        <name>phosphoenolpyruvate</name>
        <dbReference type="ChEBI" id="CHEBI:58702"/>
    </ligand>
</feature>